<keyword evidence="1" id="KW-0812">Transmembrane</keyword>
<evidence type="ECO:0000256" key="1">
    <source>
        <dbReference type="SAM" id="Phobius"/>
    </source>
</evidence>
<gene>
    <name evidence="2" type="ORF">ACFFHM_20400</name>
</gene>
<reference evidence="2 3" key="1">
    <citation type="submission" date="2024-09" db="EMBL/GenBank/DDBJ databases">
        <authorList>
            <person name="Sun Q."/>
            <person name="Mori K."/>
        </authorList>
    </citation>
    <scope>NUCLEOTIDE SEQUENCE [LARGE SCALE GENOMIC DNA]</scope>
    <source>
        <strain evidence="2 3">NCAIM B.02610</strain>
    </source>
</reference>
<organism evidence="2 3">
    <name type="scientific">Halalkalibacter kiskunsagensis</name>
    <dbReference type="NCBI Taxonomy" id="1548599"/>
    <lineage>
        <taxon>Bacteria</taxon>
        <taxon>Bacillati</taxon>
        <taxon>Bacillota</taxon>
        <taxon>Bacilli</taxon>
        <taxon>Bacillales</taxon>
        <taxon>Bacillaceae</taxon>
        <taxon>Halalkalibacter</taxon>
    </lineage>
</organism>
<protein>
    <submittedName>
        <fullName evidence="2">Uncharacterized protein</fullName>
    </submittedName>
</protein>
<keyword evidence="1" id="KW-1133">Transmembrane helix</keyword>
<keyword evidence="3" id="KW-1185">Reference proteome</keyword>
<feature type="transmembrane region" description="Helical" evidence="1">
    <location>
        <begin position="63"/>
        <end position="81"/>
    </location>
</feature>
<comment type="caution">
    <text evidence="2">The sequence shown here is derived from an EMBL/GenBank/DDBJ whole genome shotgun (WGS) entry which is preliminary data.</text>
</comment>
<proteinExistence type="predicted"/>
<dbReference type="Proteomes" id="UP001589838">
    <property type="component" value="Unassembled WGS sequence"/>
</dbReference>
<sequence>MSYYDLCCRYHGRVVTITDRQGRKHTGRIQQVTNSHVYLEPSRSRQFGGFGYGYYRGYGYRRGYPIAFAFITGIALGALLFW</sequence>
<evidence type="ECO:0000313" key="2">
    <source>
        <dbReference type="EMBL" id="MFC0472777.1"/>
    </source>
</evidence>
<accession>A0ABV6KHI2</accession>
<dbReference type="RefSeq" id="WP_390184037.1">
    <property type="nucleotide sequence ID" value="NZ_JAXBLX010000036.1"/>
</dbReference>
<name>A0ABV6KHI2_9BACI</name>
<dbReference type="EMBL" id="JBHLUX010000087">
    <property type="protein sequence ID" value="MFC0472777.1"/>
    <property type="molecule type" value="Genomic_DNA"/>
</dbReference>
<evidence type="ECO:0000313" key="3">
    <source>
        <dbReference type="Proteomes" id="UP001589838"/>
    </source>
</evidence>
<keyword evidence="1" id="KW-0472">Membrane</keyword>